<dbReference type="InterPro" id="IPR032675">
    <property type="entry name" value="LRR_dom_sf"/>
</dbReference>
<dbReference type="EMBL" id="ML210238">
    <property type="protein sequence ID" value="TFK22544.1"/>
    <property type="molecule type" value="Genomic_DNA"/>
</dbReference>
<evidence type="ECO:0008006" key="3">
    <source>
        <dbReference type="Google" id="ProtNLM"/>
    </source>
</evidence>
<organism evidence="1 2">
    <name type="scientific">Coprinopsis marcescibilis</name>
    <name type="common">Agaric fungus</name>
    <name type="synonym">Psathyrella marcescibilis</name>
    <dbReference type="NCBI Taxonomy" id="230819"/>
    <lineage>
        <taxon>Eukaryota</taxon>
        <taxon>Fungi</taxon>
        <taxon>Dikarya</taxon>
        <taxon>Basidiomycota</taxon>
        <taxon>Agaricomycotina</taxon>
        <taxon>Agaricomycetes</taxon>
        <taxon>Agaricomycetidae</taxon>
        <taxon>Agaricales</taxon>
        <taxon>Agaricineae</taxon>
        <taxon>Psathyrellaceae</taxon>
        <taxon>Coprinopsis</taxon>
    </lineage>
</organism>
<proteinExistence type="predicted"/>
<accession>A0A5C3KQ58</accession>
<name>A0A5C3KQ58_COPMA</name>
<protein>
    <recommendedName>
        <fullName evidence="3">F-box domain-containing protein</fullName>
    </recommendedName>
</protein>
<dbReference type="Gene3D" id="3.80.10.10">
    <property type="entry name" value="Ribonuclease Inhibitor"/>
    <property type="match status" value="1"/>
</dbReference>
<dbReference type="OrthoDB" id="3255541at2759"/>
<gene>
    <name evidence="1" type="ORF">FA15DRAFT_706286</name>
</gene>
<keyword evidence="2" id="KW-1185">Reference proteome</keyword>
<evidence type="ECO:0000313" key="1">
    <source>
        <dbReference type="EMBL" id="TFK22544.1"/>
    </source>
</evidence>
<dbReference type="Proteomes" id="UP000307440">
    <property type="component" value="Unassembled WGS sequence"/>
</dbReference>
<dbReference type="SUPFAM" id="SSF52047">
    <property type="entry name" value="RNI-like"/>
    <property type="match status" value="1"/>
</dbReference>
<evidence type="ECO:0000313" key="2">
    <source>
        <dbReference type="Proteomes" id="UP000307440"/>
    </source>
</evidence>
<dbReference type="AlphaFoldDB" id="A0A5C3KQ58"/>
<sequence length="612" mass="69124">MQAIIRTVAGNGGANQVRPQLGSNRQQPSSAAQKCLQVAELLSVIFGMVEDQSRSVDRSQLSKLARTTSAFFGPAIRHLWRDLPDLGAILCLFPKEYVHTEQIQHQKCYTLPAGDLPVLSKEAMERFKVYLPHVKRIGCIVGLGSGTRVHYTALRTLVLVLPQPVFPNLIDVAVPWEDEMEAIFYPPVVFSQSLRHVKVSVEAESSLMHENDVGHHQGNEWDALRHQLDNIAGDIVSFRVEMDGELCEPEHYFIAQALPFDHDLSKRLISLTCLEVEHVIIDSETMTAIAQIPNLDRLKVSVTTQYFKDFIGFLPPRKLPFPSLTALFVRATFDQALDIFLSLVVASKLDKLEVILGYNTRFTNLNKTLEILSDSGMASHLRDFAVETIYHNVLKGADMDLYDNPLEKSFDGLADAQIRVDNDTLDHLSNFTKLTRLCVSPSSSHDLDDSALETAFASWPDLEEFRLVDETMTARDGDIIISKLTVEGIQRALNLCPSLKILALRFDCEPETTLIPSTPHRGLLTWDFGTSSIGYSRKFGEWLKEQYPSLKLLNYYDMYRKALRYVYRPRKSGIRASEDEFIGRYPDAALMLSRWDEVAGLLSSDRSMYSYL</sequence>
<reference evidence="1 2" key="1">
    <citation type="journal article" date="2019" name="Nat. Ecol. Evol.">
        <title>Megaphylogeny resolves global patterns of mushroom evolution.</title>
        <authorList>
            <person name="Varga T."/>
            <person name="Krizsan K."/>
            <person name="Foldi C."/>
            <person name="Dima B."/>
            <person name="Sanchez-Garcia M."/>
            <person name="Sanchez-Ramirez S."/>
            <person name="Szollosi G.J."/>
            <person name="Szarkandi J.G."/>
            <person name="Papp V."/>
            <person name="Albert L."/>
            <person name="Andreopoulos W."/>
            <person name="Angelini C."/>
            <person name="Antonin V."/>
            <person name="Barry K.W."/>
            <person name="Bougher N.L."/>
            <person name="Buchanan P."/>
            <person name="Buyck B."/>
            <person name="Bense V."/>
            <person name="Catcheside P."/>
            <person name="Chovatia M."/>
            <person name="Cooper J."/>
            <person name="Damon W."/>
            <person name="Desjardin D."/>
            <person name="Finy P."/>
            <person name="Geml J."/>
            <person name="Haridas S."/>
            <person name="Hughes K."/>
            <person name="Justo A."/>
            <person name="Karasinski D."/>
            <person name="Kautmanova I."/>
            <person name="Kiss B."/>
            <person name="Kocsube S."/>
            <person name="Kotiranta H."/>
            <person name="LaButti K.M."/>
            <person name="Lechner B.E."/>
            <person name="Liimatainen K."/>
            <person name="Lipzen A."/>
            <person name="Lukacs Z."/>
            <person name="Mihaltcheva S."/>
            <person name="Morgado L.N."/>
            <person name="Niskanen T."/>
            <person name="Noordeloos M.E."/>
            <person name="Ohm R.A."/>
            <person name="Ortiz-Santana B."/>
            <person name="Ovrebo C."/>
            <person name="Racz N."/>
            <person name="Riley R."/>
            <person name="Savchenko A."/>
            <person name="Shiryaev A."/>
            <person name="Soop K."/>
            <person name="Spirin V."/>
            <person name="Szebenyi C."/>
            <person name="Tomsovsky M."/>
            <person name="Tulloss R.E."/>
            <person name="Uehling J."/>
            <person name="Grigoriev I.V."/>
            <person name="Vagvolgyi C."/>
            <person name="Papp T."/>
            <person name="Martin F.M."/>
            <person name="Miettinen O."/>
            <person name="Hibbett D.S."/>
            <person name="Nagy L.G."/>
        </authorList>
    </citation>
    <scope>NUCLEOTIDE SEQUENCE [LARGE SCALE GENOMIC DNA]</scope>
    <source>
        <strain evidence="1 2">CBS 121175</strain>
    </source>
</reference>